<evidence type="ECO:0000256" key="2">
    <source>
        <dbReference type="ARBA" id="ARBA00022835"/>
    </source>
</evidence>
<dbReference type="Gene3D" id="3.40.50.300">
    <property type="entry name" value="P-loop containing nucleotide triphosphate hydrolases"/>
    <property type="match status" value="1"/>
</dbReference>
<dbReference type="InterPro" id="IPR001247">
    <property type="entry name" value="ExoRNase_PH_dom1"/>
</dbReference>
<feature type="domain" description="Exoribonuclease phosphorolytic" evidence="5">
    <location>
        <begin position="202"/>
        <end position="246"/>
    </location>
</feature>
<dbReference type="Proteomes" id="UP000245591">
    <property type="component" value="Unassembled WGS sequence"/>
</dbReference>
<dbReference type="PANTHER" id="PTHR46406:SF1">
    <property type="entry name" value="NITRIC OXIDE-ASSOCIATED PROTEIN 1"/>
    <property type="match status" value="1"/>
</dbReference>
<evidence type="ECO:0000259" key="4">
    <source>
        <dbReference type="Pfam" id="PF01926"/>
    </source>
</evidence>
<evidence type="ECO:0008006" key="9">
    <source>
        <dbReference type="Google" id="ProtNLM"/>
    </source>
</evidence>
<dbReference type="FunFam" id="3.30.230.70:FF:000017">
    <property type="entry name" value="Exosome complex component Rrp42"/>
    <property type="match status" value="1"/>
</dbReference>
<dbReference type="InterPro" id="IPR006073">
    <property type="entry name" value="GTP-bd"/>
</dbReference>
<dbReference type="CDD" id="cd01855">
    <property type="entry name" value="YqeH"/>
    <property type="match status" value="1"/>
</dbReference>
<dbReference type="AlphaFoldDB" id="A0A2U1J9I3"/>
<name>A0A2U1J9I3_SMIAN</name>
<feature type="domain" description="Exoribonuclease phosphorolytic" evidence="3">
    <location>
        <begin position="38"/>
        <end position="171"/>
    </location>
</feature>
<evidence type="ECO:0000313" key="8">
    <source>
        <dbReference type="Proteomes" id="UP000245591"/>
    </source>
</evidence>
<evidence type="ECO:0000259" key="5">
    <source>
        <dbReference type="Pfam" id="PF03725"/>
    </source>
</evidence>
<dbReference type="GO" id="GO:0006396">
    <property type="term" value="P:RNA processing"/>
    <property type="evidence" value="ECO:0007669"/>
    <property type="project" value="InterPro"/>
</dbReference>
<dbReference type="PANTHER" id="PTHR46406">
    <property type="entry name" value="NITRIC OXIDE-ASSOCIATED PROTEIN 1"/>
    <property type="match status" value="1"/>
</dbReference>
<feature type="domain" description="G" evidence="4">
    <location>
        <begin position="489"/>
        <end position="577"/>
    </location>
</feature>
<evidence type="ECO:0000313" key="7">
    <source>
        <dbReference type="EMBL" id="PWA01618.1"/>
    </source>
</evidence>
<dbReference type="InterPro" id="IPR027417">
    <property type="entry name" value="P-loop_NTPase"/>
</dbReference>
<evidence type="ECO:0000259" key="6">
    <source>
        <dbReference type="Pfam" id="PF21516"/>
    </source>
</evidence>
<feature type="domain" description="NOA1/YqeH-like C-terminal" evidence="6">
    <location>
        <begin position="626"/>
        <end position="725"/>
    </location>
</feature>
<accession>A0A2U1J9I3</accession>
<dbReference type="SUPFAM" id="SSF52540">
    <property type="entry name" value="P-loop containing nucleoside triphosphate hydrolases"/>
    <property type="match status" value="1"/>
</dbReference>
<dbReference type="EMBL" id="MBFU01000150">
    <property type="protein sequence ID" value="PWA01618.1"/>
    <property type="molecule type" value="Genomic_DNA"/>
</dbReference>
<evidence type="ECO:0000256" key="1">
    <source>
        <dbReference type="ARBA" id="ARBA00022490"/>
    </source>
</evidence>
<dbReference type="Pfam" id="PF01138">
    <property type="entry name" value="RNase_PH"/>
    <property type="match status" value="1"/>
</dbReference>
<proteinExistence type="predicted"/>
<dbReference type="CDD" id="cd11369">
    <property type="entry name" value="RNase_PH_RRP43"/>
    <property type="match status" value="1"/>
</dbReference>
<gene>
    <name evidence="7" type="ORF">BB558_002277</name>
</gene>
<dbReference type="Pfam" id="PF03725">
    <property type="entry name" value="RNase_PH_C"/>
    <property type="match status" value="1"/>
</dbReference>
<dbReference type="InterPro" id="IPR020568">
    <property type="entry name" value="Ribosomal_Su5_D2-typ_SF"/>
</dbReference>
<dbReference type="GO" id="GO:0005525">
    <property type="term" value="F:GTP binding"/>
    <property type="evidence" value="ECO:0007669"/>
    <property type="project" value="InterPro"/>
</dbReference>
<dbReference type="GO" id="GO:0006401">
    <property type="term" value="P:RNA catabolic process"/>
    <property type="evidence" value="ECO:0007669"/>
    <property type="project" value="InterPro"/>
</dbReference>
<evidence type="ECO:0000259" key="3">
    <source>
        <dbReference type="Pfam" id="PF01138"/>
    </source>
</evidence>
<dbReference type="InterPro" id="IPR033196">
    <property type="entry name" value="Rrp43"/>
</dbReference>
<dbReference type="InterPro" id="IPR015847">
    <property type="entry name" value="ExoRNase_PH_dom2"/>
</dbReference>
<dbReference type="SUPFAM" id="SSF55666">
    <property type="entry name" value="Ribonuclease PH domain 2-like"/>
    <property type="match status" value="1"/>
</dbReference>
<dbReference type="InterPro" id="IPR036345">
    <property type="entry name" value="ExoRNase_PH_dom2_sf"/>
</dbReference>
<dbReference type="SUPFAM" id="SSF54211">
    <property type="entry name" value="Ribosomal protein S5 domain 2-like"/>
    <property type="match status" value="1"/>
</dbReference>
<keyword evidence="2" id="KW-0271">Exosome</keyword>
<reference evidence="7 8" key="1">
    <citation type="journal article" date="2018" name="MBio">
        <title>Comparative Genomics Reveals the Core Gene Toolbox for the Fungus-Insect Symbiosis.</title>
        <authorList>
            <person name="Wang Y."/>
            <person name="Stata M."/>
            <person name="Wang W."/>
            <person name="Stajich J.E."/>
            <person name="White M.M."/>
            <person name="Moncalvo J.M."/>
        </authorList>
    </citation>
    <scope>NUCLEOTIDE SEQUENCE [LARGE SCALE GENOMIC DNA]</scope>
    <source>
        <strain evidence="7 8">AUS-126-30</strain>
    </source>
</reference>
<dbReference type="Pfam" id="PF01926">
    <property type="entry name" value="MMR_HSR1"/>
    <property type="match status" value="1"/>
</dbReference>
<dbReference type="Gene3D" id="3.30.230.70">
    <property type="entry name" value="GHMP Kinase, N-terminal domain"/>
    <property type="match status" value="1"/>
</dbReference>
<sequence length="747" mass="84600">MSADLFKAKIFQKIHPQEFHRRFFSKKLRTDGREFNDFRTTKVTQDGIQVADGSSTVRLGKTTVVCGIRAEVCEPKLQTPGKGYLVPNVKLTPMCSNKFAPGPPGLLSQVVSDHIYRLFDESVFPLDQLLIEKGTAVWCLYADIVCLNYDGNIFDASIIALMLALKNVVLPKVCFDETSGSVNRVKGEGSKVTLTTELFPSTFCLVEGSYLLTDPSMDEEDLADTFFFIVMDSSDNIVNMWKRGAGCGAEFQTENQDQPGYLSEELWNKFNNSKMVVESQEGKILDDQKELDLESNNETITKEKKTLNEEEIQTVLSGIEDLELKKLFVLDEQDIGETNIENIQETKKNGQELVERIICQRCFNIKHYNKLEKHWKEGIINDPRALEFLKYNYKALVIVVIDMFDIPMSIIPHLSQFIGEQHRILLVCNKLDLFPKDIKIQRLEQYILKHANSMELGINNIHLVSAQQNLGIRELAESIKKHLKPYQDIFFVGRANVGKSELINSLLRISYKTYFKHKLVASKIPGTTIGINGIPLQAFRKALLPMNTDDNLFSSAKNKFVYDTPGIFSKKSITNYLDNKELKVVIPSKRLVPLTYLLKPGQSIMFGGLGRLDFVSGTSNELRITVFSNIKIHKTNIEKADLLFSKLSQGQDTVLIPPINSSKERLLSFPKLGLALDLQTEGTHPSKAWLDIIFSGVGWFALSGISENYHIKAYSPNGIGVTTRDPMLPFEYKHWIKKYTSNMRKTS</sequence>
<organism evidence="7 8">
    <name type="scientific">Smittium angustum</name>
    <dbReference type="NCBI Taxonomy" id="133377"/>
    <lineage>
        <taxon>Eukaryota</taxon>
        <taxon>Fungi</taxon>
        <taxon>Fungi incertae sedis</taxon>
        <taxon>Zoopagomycota</taxon>
        <taxon>Kickxellomycotina</taxon>
        <taxon>Harpellomycetes</taxon>
        <taxon>Harpellales</taxon>
        <taxon>Legeriomycetaceae</taxon>
        <taxon>Smittium</taxon>
    </lineage>
</organism>
<keyword evidence="1" id="KW-0963">Cytoplasm</keyword>
<dbReference type="InterPro" id="IPR052807">
    <property type="entry name" value="Mito_transl_resp_regulator"/>
</dbReference>
<dbReference type="Pfam" id="PF21516">
    <property type="entry name" value="YqeH-like_C"/>
    <property type="match status" value="1"/>
</dbReference>
<comment type="caution">
    <text evidence="7">The sequence shown here is derived from an EMBL/GenBank/DDBJ whole genome shotgun (WGS) entry which is preliminary data.</text>
</comment>
<dbReference type="GO" id="GO:0000176">
    <property type="term" value="C:nuclear exosome (RNase complex)"/>
    <property type="evidence" value="ECO:0007669"/>
    <property type="project" value="UniProtKB-ARBA"/>
</dbReference>
<dbReference type="InterPro" id="IPR027408">
    <property type="entry name" value="PNPase/RNase_PH_dom_sf"/>
</dbReference>
<dbReference type="InterPro" id="IPR048422">
    <property type="entry name" value="NOA1/YqeH-like_C"/>
</dbReference>
<protein>
    <recommendedName>
        <fullName evidence="9">Ribosomal RNA-processing protein 43</fullName>
    </recommendedName>
</protein>
<keyword evidence="8" id="KW-1185">Reference proteome</keyword>